<dbReference type="EMBL" id="VFQX01000060">
    <property type="protein sequence ID" value="KAF0973531.1"/>
    <property type="molecule type" value="Genomic_DNA"/>
</dbReference>
<comment type="caution">
    <text evidence="2">The sequence shown here is derived from an EMBL/GenBank/DDBJ whole genome shotgun (WGS) entry which is preliminary data.</text>
</comment>
<protein>
    <submittedName>
        <fullName evidence="2">Uncharacterized protein</fullName>
    </submittedName>
</protein>
<organism evidence="2 3">
    <name type="scientific">Naegleria fowleri</name>
    <name type="common">Brain eating amoeba</name>
    <dbReference type="NCBI Taxonomy" id="5763"/>
    <lineage>
        <taxon>Eukaryota</taxon>
        <taxon>Discoba</taxon>
        <taxon>Heterolobosea</taxon>
        <taxon>Tetramitia</taxon>
        <taxon>Eutetramitia</taxon>
        <taxon>Vahlkampfiidae</taxon>
        <taxon>Naegleria</taxon>
    </lineage>
</organism>
<keyword evidence="3" id="KW-1185">Reference proteome</keyword>
<dbReference type="VEuPathDB" id="AmoebaDB:FDP41_008235"/>
<dbReference type="AlphaFoldDB" id="A0A6A5BGC7"/>
<reference evidence="2 3" key="1">
    <citation type="journal article" date="2019" name="Sci. Rep.">
        <title>Nanopore sequencing improves the draft genome of the human pathogenic amoeba Naegleria fowleri.</title>
        <authorList>
            <person name="Liechti N."/>
            <person name="Schurch N."/>
            <person name="Bruggmann R."/>
            <person name="Wittwer M."/>
        </authorList>
    </citation>
    <scope>NUCLEOTIDE SEQUENCE [LARGE SCALE GENOMIC DNA]</scope>
    <source>
        <strain evidence="2 3">ATCC 30894</strain>
    </source>
</reference>
<dbReference type="Proteomes" id="UP000444721">
    <property type="component" value="Unassembled WGS sequence"/>
</dbReference>
<feature type="compositionally biased region" description="Basic residues" evidence="1">
    <location>
        <begin position="1"/>
        <end position="20"/>
    </location>
</feature>
<evidence type="ECO:0000313" key="3">
    <source>
        <dbReference type="Proteomes" id="UP000444721"/>
    </source>
</evidence>
<gene>
    <name evidence="2" type="ORF">FDP41_008235</name>
</gene>
<feature type="region of interest" description="Disordered" evidence="1">
    <location>
        <begin position="1"/>
        <end position="101"/>
    </location>
</feature>
<dbReference type="VEuPathDB" id="AmoebaDB:NfTy_091180"/>
<evidence type="ECO:0000256" key="1">
    <source>
        <dbReference type="SAM" id="MobiDB-lite"/>
    </source>
</evidence>
<dbReference type="VEuPathDB" id="AmoebaDB:NF0003020"/>
<feature type="compositionally biased region" description="Low complexity" evidence="1">
    <location>
        <begin position="54"/>
        <end position="98"/>
    </location>
</feature>
<feature type="region of interest" description="Disordered" evidence="1">
    <location>
        <begin position="135"/>
        <end position="155"/>
    </location>
</feature>
<dbReference type="RefSeq" id="XP_044558244.1">
    <property type="nucleotide sequence ID" value="XM_044712067.1"/>
</dbReference>
<feature type="compositionally biased region" description="Low complexity" evidence="1">
    <location>
        <begin position="139"/>
        <end position="155"/>
    </location>
</feature>
<proteinExistence type="predicted"/>
<name>A0A6A5BGC7_NAEFO</name>
<accession>A0A6A5BGC7</accession>
<dbReference type="GeneID" id="68115453"/>
<evidence type="ECO:0000313" key="2">
    <source>
        <dbReference type="EMBL" id="KAF0973531.1"/>
    </source>
</evidence>
<sequence length="419" mass="46147">MPFSFRRRRKDESSHHHHHNNNNNEEDDSSNNVRHQHVVIPLHDDGETNHHNHLSNSSTSSKSISNGITGTQLSHPTTTLTLLPTSSSSSSPPTSSSPAVSASGIFQHVPLSRQGSNGKASSFLSWLGYHMMKKKTGGNSPPSSSTSSSLSSSAQSIINVSSNSIHFESHMDDHRHHTSNNNHTGSSELLTAVMNGDHEDVNIHSTSKQKQPQQGDGVHRLLLSVTNPSSSDSQGHYTIVDQHQNPQQYHQLHSLLKKRNHHLKLSGNHLEESTNTLGFFQAEEKNLSPKNLSSSEENTITSPRVVISTPTGTDKVLSTDEFYRGFVDDIISDSDHSDVMCFSPPAADDMILHEAHMLSNAHNEILPTSLTTTTTEEQLELDPDMLEFEEWFKKFEIGADNEGNGTVDLNATVKKKVES</sequence>